<reference evidence="1" key="1">
    <citation type="journal article" date="2014" name="Front. Microbiol.">
        <title>High frequency of phylogenetically diverse reductive dehalogenase-homologous genes in deep subseafloor sedimentary metagenomes.</title>
        <authorList>
            <person name="Kawai M."/>
            <person name="Futagami T."/>
            <person name="Toyoda A."/>
            <person name="Takaki Y."/>
            <person name="Nishi S."/>
            <person name="Hori S."/>
            <person name="Arai W."/>
            <person name="Tsubouchi T."/>
            <person name="Morono Y."/>
            <person name="Uchiyama I."/>
            <person name="Ito T."/>
            <person name="Fujiyama A."/>
            <person name="Inagaki F."/>
            <person name="Takami H."/>
        </authorList>
    </citation>
    <scope>NUCLEOTIDE SEQUENCE</scope>
    <source>
        <strain evidence="1">Expedition CK06-06</strain>
    </source>
</reference>
<dbReference type="EMBL" id="BARS01059633">
    <property type="protein sequence ID" value="GAG46873.1"/>
    <property type="molecule type" value="Genomic_DNA"/>
</dbReference>
<accession>X0YDR5</accession>
<feature type="non-terminal residue" evidence="1">
    <location>
        <position position="1"/>
    </location>
</feature>
<sequence>RNANAGRLVKLEISSENLEVIAEDKQYDVGSVMIHPD</sequence>
<organism evidence="1">
    <name type="scientific">marine sediment metagenome</name>
    <dbReference type="NCBI Taxonomy" id="412755"/>
    <lineage>
        <taxon>unclassified sequences</taxon>
        <taxon>metagenomes</taxon>
        <taxon>ecological metagenomes</taxon>
    </lineage>
</organism>
<evidence type="ECO:0000313" key="1">
    <source>
        <dbReference type="EMBL" id="GAG46873.1"/>
    </source>
</evidence>
<gene>
    <name evidence="1" type="ORF">S01H1_86243</name>
</gene>
<protein>
    <submittedName>
        <fullName evidence="1">Uncharacterized protein</fullName>
    </submittedName>
</protein>
<dbReference type="AlphaFoldDB" id="X0YDR5"/>
<feature type="non-terminal residue" evidence="1">
    <location>
        <position position="37"/>
    </location>
</feature>
<comment type="caution">
    <text evidence="1">The sequence shown here is derived from an EMBL/GenBank/DDBJ whole genome shotgun (WGS) entry which is preliminary data.</text>
</comment>
<proteinExistence type="predicted"/>
<name>X0YDR5_9ZZZZ</name>